<dbReference type="EMBL" id="JASCZI010243215">
    <property type="protein sequence ID" value="MED6212886.1"/>
    <property type="molecule type" value="Genomic_DNA"/>
</dbReference>
<proteinExistence type="predicted"/>
<name>A0ABU6YSS2_9FABA</name>
<gene>
    <name evidence="1" type="ORF">PIB30_087768</name>
</gene>
<feature type="non-terminal residue" evidence="1">
    <location>
        <position position="65"/>
    </location>
</feature>
<sequence>MHLPVVEIRNSARISDISLLDVVTLHCKCNNLDSDEAMKEIQLYKNRKDSFDRSEVIRAAKKLKP</sequence>
<keyword evidence="2" id="KW-1185">Reference proteome</keyword>
<organism evidence="1 2">
    <name type="scientific">Stylosanthes scabra</name>
    <dbReference type="NCBI Taxonomy" id="79078"/>
    <lineage>
        <taxon>Eukaryota</taxon>
        <taxon>Viridiplantae</taxon>
        <taxon>Streptophyta</taxon>
        <taxon>Embryophyta</taxon>
        <taxon>Tracheophyta</taxon>
        <taxon>Spermatophyta</taxon>
        <taxon>Magnoliopsida</taxon>
        <taxon>eudicotyledons</taxon>
        <taxon>Gunneridae</taxon>
        <taxon>Pentapetalae</taxon>
        <taxon>rosids</taxon>
        <taxon>fabids</taxon>
        <taxon>Fabales</taxon>
        <taxon>Fabaceae</taxon>
        <taxon>Papilionoideae</taxon>
        <taxon>50 kb inversion clade</taxon>
        <taxon>dalbergioids sensu lato</taxon>
        <taxon>Dalbergieae</taxon>
        <taxon>Pterocarpus clade</taxon>
        <taxon>Stylosanthes</taxon>
    </lineage>
</organism>
<evidence type="ECO:0000313" key="1">
    <source>
        <dbReference type="EMBL" id="MED6212886.1"/>
    </source>
</evidence>
<protein>
    <submittedName>
        <fullName evidence="1">Uncharacterized protein</fullName>
    </submittedName>
</protein>
<evidence type="ECO:0000313" key="2">
    <source>
        <dbReference type="Proteomes" id="UP001341840"/>
    </source>
</evidence>
<dbReference type="Proteomes" id="UP001341840">
    <property type="component" value="Unassembled WGS sequence"/>
</dbReference>
<comment type="caution">
    <text evidence="1">The sequence shown here is derived from an EMBL/GenBank/DDBJ whole genome shotgun (WGS) entry which is preliminary data.</text>
</comment>
<reference evidence="1 2" key="1">
    <citation type="journal article" date="2023" name="Plants (Basel)">
        <title>Bridging the Gap: Combining Genomics and Transcriptomics Approaches to Understand Stylosanthes scabra, an Orphan Legume from the Brazilian Caatinga.</title>
        <authorList>
            <person name="Ferreira-Neto J.R.C."/>
            <person name="da Silva M.D."/>
            <person name="Binneck E."/>
            <person name="de Melo N.F."/>
            <person name="da Silva R.H."/>
            <person name="de Melo A.L.T.M."/>
            <person name="Pandolfi V."/>
            <person name="Bustamante F.O."/>
            <person name="Brasileiro-Vidal A.C."/>
            <person name="Benko-Iseppon A.M."/>
        </authorList>
    </citation>
    <scope>NUCLEOTIDE SEQUENCE [LARGE SCALE GENOMIC DNA]</scope>
    <source>
        <tissue evidence="1">Leaves</tissue>
    </source>
</reference>
<accession>A0ABU6YSS2</accession>